<protein>
    <submittedName>
        <fullName evidence="2">Uncharacterized protein</fullName>
    </submittedName>
</protein>
<reference evidence="3" key="1">
    <citation type="submission" date="2008-02" db="EMBL/GenBank/DDBJ databases">
        <authorList>
            <consortium name="The Broad Institute Genome Sequencing Platform"/>
            <person name="Fischbach M."/>
            <person name="Ward D."/>
            <person name="Young S."/>
            <person name="Jaffe D."/>
            <person name="Gnerre S."/>
            <person name="Berlin A."/>
            <person name="Heiman D."/>
            <person name="Hepburn T."/>
            <person name="Sykes S."/>
            <person name="Alvarado L."/>
            <person name="Kodira C.D."/>
            <person name="Straight P."/>
            <person name="Clardy J."/>
            <person name="Hung D."/>
            <person name="Kolter R."/>
            <person name="Mekalanos J."/>
            <person name="Walker S."/>
            <person name="Walsh C.T."/>
            <person name="Lander E."/>
            <person name="Galagan J."/>
            <person name="Nusbaum C."/>
            <person name="Birren B."/>
        </authorList>
    </citation>
    <scope>NUCLEOTIDE SEQUENCE [LARGE SCALE GENOMIC DNA]</scope>
    <source>
        <strain evidence="3">ATCC 25486 / DSM 40338 / CBS 914.69 / JCM 4507 / NBRC 13074 / NRRL 2958 / 5647</strain>
    </source>
</reference>
<evidence type="ECO:0000313" key="2">
    <source>
        <dbReference type="EMBL" id="EDY66454.1"/>
    </source>
</evidence>
<feature type="compositionally biased region" description="Basic and acidic residues" evidence="1">
    <location>
        <begin position="1"/>
        <end position="10"/>
    </location>
</feature>
<dbReference type="eggNOG" id="ENOG5031SMK">
    <property type="taxonomic scope" value="Bacteria"/>
</dbReference>
<keyword evidence="3" id="KW-1185">Reference proteome</keyword>
<dbReference type="Proteomes" id="UP000002805">
    <property type="component" value="Chromosome"/>
</dbReference>
<dbReference type="HOGENOM" id="CLU_135676_0_0_11"/>
<dbReference type="AlphaFoldDB" id="B5HHZ3"/>
<dbReference type="EMBL" id="CM000950">
    <property type="protein sequence ID" value="EDY66454.1"/>
    <property type="molecule type" value="Genomic_DNA"/>
</dbReference>
<name>B5HHZ3_STRE2</name>
<proteinExistence type="predicted"/>
<sequence length="167" mass="17876">MPAPPRDVHGRRVHLAGSSDDRETLPPPPSGGPPAAMLIDLEKTEQLPGGLCLAHARTPIGPVVARWCGDPDALPGRYDAEWTVDEDVAWLANTHPAPEQSYLIGPRPDGLLLRGRLDEVARAAAVLDLAGTLILLDLAGPLPDGALGTWIDIHAEREKVALYPYEL</sequence>
<reference evidence="3" key="2">
    <citation type="submission" date="2009-10" db="EMBL/GenBank/DDBJ databases">
        <title>The genome sequence of Streptomyces pristinaespiralis strain ATCC 25486.</title>
        <authorList>
            <consortium name="The Broad Institute Genome Sequencing Platform"/>
            <consortium name="Broad Institute Microbial Sequencing Center"/>
            <person name="Fischbach M."/>
            <person name="Godfrey P."/>
            <person name="Ward D."/>
            <person name="Young S."/>
            <person name="Zeng Q."/>
            <person name="Koehrsen M."/>
            <person name="Alvarado L."/>
            <person name="Berlin A.M."/>
            <person name="Bochicchio J."/>
            <person name="Borenstein D."/>
            <person name="Chapman S.B."/>
            <person name="Chen Z."/>
            <person name="Engels R."/>
            <person name="Freedman E."/>
            <person name="Gellesch M."/>
            <person name="Goldberg J."/>
            <person name="Griggs A."/>
            <person name="Gujja S."/>
            <person name="Heilman E.R."/>
            <person name="Heiman D.I."/>
            <person name="Hepburn T.A."/>
            <person name="Howarth C."/>
            <person name="Jen D."/>
            <person name="Larson L."/>
            <person name="Lewis B."/>
            <person name="Mehta T."/>
            <person name="Park D."/>
            <person name="Pearson M."/>
            <person name="Richards J."/>
            <person name="Roberts A."/>
            <person name="Saif S."/>
            <person name="Shea T.D."/>
            <person name="Shenoy N."/>
            <person name="Sisk P."/>
            <person name="Stolte C."/>
            <person name="Sykes S.N."/>
            <person name="Thomson T."/>
            <person name="Walk T."/>
            <person name="White J."/>
            <person name="Yandava C."/>
            <person name="Straight P."/>
            <person name="Clardy J."/>
            <person name="Hung D."/>
            <person name="Kolter R."/>
            <person name="Mekalanos J."/>
            <person name="Walker S."/>
            <person name="Walsh C.T."/>
            <person name="Wieland-Brown L.C."/>
            <person name="Haas B."/>
            <person name="Nusbaum C."/>
            <person name="Birren B."/>
        </authorList>
    </citation>
    <scope>NUCLEOTIDE SEQUENCE [LARGE SCALE GENOMIC DNA]</scope>
    <source>
        <strain evidence="3">ATCC 25486 / DSM 40338 / CBS 914.69 / JCM 4507 / NBRC 13074 / NRRL 2958 / 5647</strain>
    </source>
</reference>
<gene>
    <name evidence="2" type="ORF">SSDG_04893</name>
</gene>
<evidence type="ECO:0000256" key="1">
    <source>
        <dbReference type="SAM" id="MobiDB-lite"/>
    </source>
</evidence>
<organism evidence="2 3">
    <name type="scientific">Streptomyces pristinaespiralis (strain ATCC 25486 / DSM 40338 / CBS 914.69 / JCM 4507 / KCC S-0507 / NBRC 13074 / NRRL 2958 / 5647)</name>
    <dbReference type="NCBI Taxonomy" id="457429"/>
    <lineage>
        <taxon>Bacteria</taxon>
        <taxon>Bacillati</taxon>
        <taxon>Actinomycetota</taxon>
        <taxon>Actinomycetes</taxon>
        <taxon>Kitasatosporales</taxon>
        <taxon>Streptomycetaceae</taxon>
        <taxon>Streptomyces</taxon>
    </lineage>
</organism>
<evidence type="ECO:0000313" key="3">
    <source>
        <dbReference type="Proteomes" id="UP000002805"/>
    </source>
</evidence>
<accession>B5HHZ3</accession>
<feature type="region of interest" description="Disordered" evidence="1">
    <location>
        <begin position="1"/>
        <end position="35"/>
    </location>
</feature>